<name>A0A6J4M6Z2_9HYPH</name>
<dbReference type="EC" id="2.7.1.217" evidence="10"/>
<keyword evidence="6" id="KW-0119">Carbohydrate metabolism</keyword>
<evidence type="ECO:0000256" key="11">
    <source>
        <dbReference type="ARBA" id="ARBA00039461"/>
    </source>
</evidence>
<keyword evidence="4" id="KW-0418">Kinase</keyword>
<evidence type="ECO:0000256" key="9">
    <source>
        <dbReference type="ARBA" id="ARBA00037335"/>
    </source>
</evidence>
<dbReference type="Pfam" id="PF17042">
    <property type="entry name" value="NBD_C"/>
    <property type="match status" value="1"/>
</dbReference>
<dbReference type="InterPro" id="IPR037051">
    <property type="entry name" value="4-carb_acid_sugar_kinase_N_sf"/>
</dbReference>
<evidence type="ECO:0000259" key="13">
    <source>
        <dbReference type="Pfam" id="PF07005"/>
    </source>
</evidence>
<comment type="function">
    <text evidence="9">Catalyzes the ATP-dependent phosphorylation of 3-oxo-tetronate to 3-oxo-tetronate 4-phosphate.</text>
</comment>
<proteinExistence type="inferred from homology"/>
<dbReference type="SUPFAM" id="SSF142764">
    <property type="entry name" value="YgbK-like"/>
    <property type="match status" value="1"/>
</dbReference>
<evidence type="ECO:0000256" key="3">
    <source>
        <dbReference type="ARBA" id="ARBA00022741"/>
    </source>
</evidence>
<dbReference type="GO" id="GO:0005524">
    <property type="term" value="F:ATP binding"/>
    <property type="evidence" value="ECO:0007669"/>
    <property type="project" value="UniProtKB-KW"/>
</dbReference>
<evidence type="ECO:0000259" key="14">
    <source>
        <dbReference type="Pfam" id="PF17042"/>
    </source>
</evidence>
<gene>
    <name evidence="15" type="ORF">AVDCRST_MAG90-2468</name>
</gene>
<dbReference type="AlphaFoldDB" id="A0A6J4M6Z2"/>
<protein>
    <recommendedName>
        <fullName evidence="11">3-oxo-tetronate kinase</fullName>
        <ecNumber evidence="10">2.7.1.217</ecNumber>
    </recommendedName>
    <alternativeName>
        <fullName evidence="12">3-dehydrotetronate 4-kinase</fullName>
    </alternativeName>
</protein>
<organism evidence="15">
    <name type="scientific">uncultured Microvirga sp</name>
    <dbReference type="NCBI Taxonomy" id="412392"/>
    <lineage>
        <taxon>Bacteria</taxon>
        <taxon>Pseudomonadati</taxon>
        <taxon>Pseudomonadota</taxon>
        <taxon>Alphaproteobacteria</taxon>
        <taxon>Hyphomicrobiales</taxon>
        <taxon>Methylobacteriaceae</taxon>
        <taxon>Microvirga</taxon>
        <taxon>environmental samples</taxon>
    </lineage>
</organism>
<dbReference type="InterPro" id="IPR010737">
    <property type="entry name" value="4-carb_acid_sugar_kinase_N"/>
</dbReference>
<feature type="domain" description="Four-carbon acid sugar kinase N-terminal" evidence="13">
    <location>
        <begin position="3"/>
        <end position="223"/>
    </location>
</feature>
<evidence type="ECO:0000256" key="12">
    <source>
        <dbReference type="ARBA" id="ARBA00041377"/>
    </source>
</evidence>
<comment type="similarity">
    <text evidence="1">Belongs to the four-carbon acid sugar kinase family.</text>
</comment>
<evidence type="ECO:0000256" key="8">
    <source>
        <dbReference type="ARBA" id="ARBA00036346"/>
    </source>
</evidence>
<dbReference type="Gene3D" id="3.40.980.20">
    <property type="entry name" value="Four-carbon acid sugar kinase, nucleotide binding domain"/>
    <property type="match status" value="1"/>
</dbReference>
<comment type="catalytic activity">
    <reaction evidence="8">
        <text>3-dehydro-D-erythronate + ATP = 3-dehydro-4-O-phospho-D-erythronate + ADP + H(+)</text>
        <dbReference type="Rhea" id="RHEA:52556"/>
        <dbReference type="ChEBI" id="CHEBI:15378"/>
        <dbReference type="ChEBI" id="CHEBI:30616"/>
        <dbReference type="ChEBI" id="CHEBI:57958"/>
        <dbReference type="ChEBI" id="CHEBI:136593"/>
        <dbReference type="ChEBI" id="CHEBI:456216"/>
        <dbReference type="EC" id="2.7.1.217"/>
    </reaction>
</comment>
<keyword evidence="3" id="KW-0547">Nucleotide-binding</keyword>
<evidence type="ECO:0000313" key="15">
    <source>
        <dbReference type="EMBL" id="CAA9351682.1"/>
    </source>
</evidence>
<reference evidence="15" key="1">
    <citation type="submission" date="2020-02" db="EMBL/GenBank/DDBJ databases">
        <authorList>
            <person name="Meier V. D."/>
        </authorList>
    </citation>
    <scope>NUCLEOTIDE SEQUENCE</scope>
    <source>
        <strain evidence="15">AVDCRST_MAG90</strain>
    </source>
</reference>
<dbReference type="NCBIfam" id="NF043035">
    <property type="entry name" value="OxoTetrKin"/>
    <property type="match status" value="1"/>
</dbReference>
<accession>A0A6J4M6Z2</accession>
<evidence type="ECO:0000256" key="4">
    <source>
        <dbReference type="ARBA" id="ARBA00022777"/>
    </source>
</evidence>
<sequence length="414" mass="42008">MLLGCIADDFTGAGDIANTLSTGGMRTRLFVGDGAIDGADCDAGVVALKTRSIAPGDAVAQSLAALDRLRAAGAAQIIFKYCSTFDSTPQGNIGPVAEALAEALGAAGVIVCPAFPRNGRTVYQGHLFVGDALLSESGMAHHPLTPMTDPDIRRWLAAQTHMSVGHVDLGVVRLGSEAIEAALAQAEAGFVVVDAVDEDDLRAIGHAARKHRLVTGGSGVALGLPANFREAGAMKTGTASFTGCPGPALILSGSCSTATRAQVAAYRLTAPCYEIDVGRLLAGEPLLGEIEHFLEGHLDAAPMIFSSADPAMVAATQERYGPDRSAAAVEALFGVIARTAVARGTRRIVVAGGETSGAVVSALGIAAFDLGPEIDPGIPALAAGPNLALALKSGNFGAPDFFARALDVLGGHHG</sequence>
<evidence type="ECO:0000256" key="6">
    <source>
        <dbReference type="ARBA" id="ARBA00023277"/>
    </source>
</evidence>
<dbReference type="InterPro" id="IPR050007">
    <property type="entry name" value="OtnK"/>
</dbReference>
<evidence type="ECO:0000256" key="7">
    <source>
        <dbReference type="ARBA" id="ARBA00035898"/>
    </source>
</evidence>
<dbReference type="InterPro" id="IPR042213">
    <property type="entry name" value="NBD_C_sf"/>
</dbReference>
<dbReference type="Gene3D" id="3.40.50.10840">
    <property type="entry name" value="Putative sugar-binding, N-terminal domain"/>
    <property type="match status" value="1"/>
</dbReference>
<evidence type="ECO:0000256" key="5">
    <source>
        <dbReference type="ARBA" id="ARBA00022840"/>
    </source>
</evidence>
<dbReference type="InterPro" id="IPR031475">
    <property type="entry name" value="NBD_C"/>
</dbReference>
<dbReference type="Pfam" id="PF07005">
    <property type="entry name" value="SBD_N"/>
    <property type="match status" value="1"/>
</dbReference>
<evidence type="ECO:0000256" key="10">
    <source>
        <dbReference type="ARBA" id="ARBA00039095"/>
    </source>
</evidence>
<dbReference type="EMBL" id="CADCUC010000497">
    <property type="protein sequence ID" value="CAA9351682.1"/>
    <property type="molecule type" value="Genomic_DNA"/>
</dbReference>
<feature type="domain" description="Four-carbon acid sugar kinase nucleotide binding" evidence="14">
    <location>
        <begin position="249"/>
        <end position="402"/>
    </location>
</feature>
<dbReference type="GO" id="GO:0016301">
    <property type="term" value="F:kinase activity"/>
    <property type="evidence" value="ECO:0007669"/>
    <property type="project" value="UniProtKB-KW"/>
</dbReference>
<keyword evidence="2" id="KW-0808">Transferase</keyword>
<keyword evidence="5" id="KW-0067">ATP-binding</keyword>
<evidence type="ECO:0000256" key="1">
    <source>
        <dbReference type="ARBA" id="ARBA00005715"/>
    </source>
</evidence>
<evidence type="ECO:0000256" key="2">
    <source>
        <dbReference type="ARBA" id="ARBA00022679"/>
    </source>
</evidence>
<comment type="catalytic activity">
    <reaction evidence="7">
        <text>3-dehydro-L-erythronate + ATP = 3-dehydro-4-O-phospho-L-erythronate + ADP + H(+)</text>
        <dbReference type="Rhea" id="RHEA:52552"/>
        <dbReference type="ChEBI" id="CHEBI:15378"/>
        <dbReference type="ChEBI" id="CHEBI:30616"/>
        <dbReference type="ChEBI" id="CHEBI:136592"/>
        <dbReference type="ChEBI" id="CHEBI:136670"/>
        <dbReference type="ChEBI" id="CHEBI:456216"/>
        <dbReference type="EC" id="2.7.1.217"/>
    </reaction>
</comment>